<organism evidence="6 7">
    <name type="scientific">Metapseudomonas resinovorans NBRC 106553</name>
    <dbReference type="NCBI Taxonomy" id="1245471"/>
    <lineage>
        <taxon>Bacteria</taxon>
        <taxon>Pseudomonadati</taxon>
        <taxon>Pseudomonadota</taxon>
        <taxon>Gammaproteobacteria</taxon>
        <taxon>Pseudomonadales</taxon>
        <taxon>Pseudomonadaceae</taxon>
        <taxon>Metapseudomonas</taxon>
    </lineage>
</organism>
<reference evidence="6 7" key="1">
    <citation type="journal article" date="2013" name="Genome Announc.">
        <title>Complete Genome Sequence of the Carbazole Degrader Pseudomonas resinovorans Strain CA10 (NBRC 106553).</title>
        <authorList>
            <person name="Shintani M."/>
            <person name="Hosoyama A."/>
            <person name="Ohji S."/>
            <person name="Tsuchikane K."/>
            <person name="Takarada H."/>
            <person name="Yamazoe A."/>
            <person name="Fujita N."/>
            <person name="Nojiri H."/>
        </authorList>
    </citation>
    <scope>NUCLEOTIDE SEQUENCE [LARGE SCALE GENOMIC DNA]</scope>
    <source>
        <strain evidence="6 7">NBRC 106553</strain>
    </source>
</reference>
<evidence type="ECO:0000256" key="3">
    <source>
        <dbReference type="ARBA" id="ARBA00018024"/>
    </source>
</evidence>
<evidence type="ECO:0000256" key="5">
    <source>
        <dbReference type="HAMAP-Rule" id="MF_00724"/>
    </source>
</evidence>
<dbReference type="PRINTS" id="PR01006">
    <property type="entry name" value="FLGHOOKFLIE"/>
</dbReference>
<comment type="similarity">
    <text evidence="2 5">Belongs to the FliE family.</text>
</comment>
<comment type="subcellular location">
    <subcellularLocation>
        <location evidence="1 5">Bacterial flagellum basal body</location>
    </subcellularLocation>
</comment>
<keyword evidence="4 5" id="KW-0975">Bacterial flagellum</keyword>
<dbReference type="PANTHER" id="PTHR34653">
    <property type="match status" value="1"/>
</dbReference>
<dbReference type="GO" id="GO:0071973">
    <property type="term" value="P:bacterial-type flagellum-dependent cell motility"/>
    <property type="evidence" value="ECO:0007669"/>
    <property type="project" value="InterPro"/>
</dbReference>
<sequence>MSSITQVQQDMLARMGQFAELAGGDAVRPASLPMAEAGGFGESFESALRAVDAEQHRSSQAMEAVDSGRSDDLVGAMVQSQKASVSFSALMQVRNKLASAFDDVMRMPL</sequence>
<dbReference type="EMBL" id="AP013068">
    <property type="protein sequence ID" value="BAN49946.1"/>
    <property type="molecule type" value="Genomic_DNA"/>
</dbReference>
<gene>
    <name evidence="5 6" type="primary">fliE</name>
    <name evidence="6" type="ORF">PCA10_42140</name>
</gene>
<accession>S6AYQ5</accession>
<dbReference type="PANTHER" id="PTHR34653:SF1">
    <property type="entry name" value="FLAGELLAR HOOK-BASAL BODY COMPLEX PROTEIN FLIE"/>
    <property type="match status" value="1"/>
</dbReference>
<evidence type="ECO:0000256" key="1">
    <source>
        <dbReference type="ARBA" id="ARBA00004117"/>
    </source>
</evidence>
<evidence type="ECO:0000313" key="6">
    <source>
        <dbReference type="EMBL" id="BAN49946.1"/>
    </source>
</evidence>
<dbReference type="AlphaFoldDB" id="S6AYQ5"/>
<keyword evidence="7" id="KW-1185">Reference proteome</keyword>
<dbReference type="GO" id="GO:0005198">
    <property type="term" value="F:structural molecule activity"/>
    <property type="evidence" value="ECO:0007669"/>
    <property type="project" value="InterPro"/>
</dbReference>
<dbReference type="Pfam" id="PF02049">
    <property type="entry name" value="FliE"/>
    <property type="match status" value="1"/>
</dbReference>
<proteinExistence type="inferred from homology"/>
<keyword evidence="6" id="KW-0966">Cell projection</keyword>
<protein>
    <recommendedName>
        <fullName evidence="3 5">Flagellar hook-basal body complex protein FliE</fullName>
    </recommendedName>
</protein>
<dbReference type="eggNOG" id="COG1677">
    <property type="taxonomic scope" value="Bacteria"/>
</dbReference>
<dbReference type="KEGG" id="pre:PCA10_42140"/>
<dbReference type="GO" id="GO:0003774">
    <property type="term" value="F:cytoskeletal motor activity"/>
    <property type="evidence" value="ECO:0007669"/>
    <property type="project" value="InterPro"/>
</dbReference>
<dbReference type="STRING" id="1245471.PCA10_42140"/>
<keyword evidence="6" id="KW-0282">Flagellum</keyword>
<dbReference type="GO" id="GO:0009425">
    <property type="term" value="C:bacterial-type flagellum basal body"/>
    <property type="evidence" value="ECO:0007669"/>
    <property type="project" value="UniProtKB-SubCell"/>
</dbReference>
<dbReference type="RefSeq" id="WP_016494080.1">
    <property type="nucleotide sequence ID" value="NC_021499.1"/>
</dbReference>
<dbReference type="Proteomes" id="UP000015503">
    <property type="component" value="Chromosome"/>
</dbReference>
<dbReference type="HOGENOM" id="CLU_147249_1_0_6"/>
<dbReference type="HAMAP" id="MF_00724">
    <property type="entry name" value="FliE"/>
    <property type="match status" value="1"/>
</dbReference>
<dbReference type="OrthoDB" id="8909229at2"/>
<name>S6AYQ5_METRE</name>
<dbReference type="PATRIC" id="fig|1245471.3.peg.4263"/>
<evidence type="ECO:0000256" key="2">
    <source>
        <dbReference type="ARBA" id="ARBA00009272"/>
    </source>
</evidence>
<evidence type="ECO:0000313" key="7">
    <source>
        <dbReference type="Proteomes" id="UP000015503"/>
    </source>
</evidence>
<evidence type="ECO:0000256" key="4">
    <source>
        <dbReference type="ARBA" id="ARBA00023143"/>
    </source>
</evidence>
<keyword evidence="6" id="KW-0969">Cilium</keyword>
<dbReference type="InterPro" id="IPR001624">
    <property type="entry name" value="FliE"/>
</dbReference>